<feature type="domain" description="SGNH hydrolase-type esterase" evidence="1">
    <location>
        <begin position="13"/>
        <end position="199"/>
    </location>
</feature>
<dbReference type="Gene3D" id="3.40.50.1110">
    <property type="entry name" value="SGNH hydrolase"/>
    <property type="match status" value="1"/>
</dbReference>
<dbReference type="PANTHER" id="PTHR30383:SF5">
    <property type="entry name" value="SGNH HYDROLASE-TYPE ESTERASE DOMAIN-CONTAINING PROTEIN"/>
    <property type="match status" value="1"/>
</dbReference>
<dbReference type="InterPro" id="IPR036514">
    <property type="entry name" value="SGNH_hydro_sf"/>
</dbReference>
<dbReference type="InterPro" id="IPR013830">
    <property type="entry name" value="SGNH_hydro"/>
</dbReference>
<gene>
    <name evidence="2" type="ORF">DPQ25_12565</name>
</gene>
<evidence type="ECO:0000259" key="1">
    <source>
        <dbReference type="Pfam" id="PF13472"/>
    </source>
</evidence>
<dbReference type="CDD" id="cd01834">
    <property type="entry name" value="SGNH_hydrolase_like_2"/>
    <property type="match status" value="1"/>
</dbReference>
<evidence type="ECO:0000313" key="2">
    <source>
        <dbReference type="EMBL" id="RAQ22610.1"/>
    </source>
</evidence>
<evidence type="ECO:0000313" key="3">
    <source>
        <dbReference type="Proteomes" id="UP000249377"/>
    </source>
</evidence>
<dbReference type="EMBL" id="QLYR01000011">
    <property type="protein sequence ID" value="RAQ22610.1"/>
    <property type="molecule type" value="Genomic_DNA"/>
</dbReference>
<proteinExistence type="predicted"/>
<accession>A0A328UAF0</accession>
<organism evidence="2 3">
    <name type="scientific">Hydrogeniiclostridium mannosilyticum</name>
    <dbReference type="NCBI Taxonomy" id="2764322"/>
    <lineage>
        <taxon>Bacteria</taxon>
        <taxon>Bacillati</taxon>
        <taxon>Bacillota</taxon>
        <taxon>Clostridia</taxon>
        <taxon>Eubacteriales</taxon>
        <taxon>Acutalibacteraceae</taxon>
        <taxon>Hydrogeniiclostridium</taxon>
    </lineage>
</organism>
<dbReference type="SUPFAM" id="SSF52266">
    <property type="entry name" value="SGNH hydrolase"/>
    <property type="match status" value="1"/>
</dbReference>
<name>A0A328UAF0_9FIRM</name>
<dbReference type="GO" id="GO:0004622">
    <property type="term" value="F:phosphatidylcholine lysophospholipase activity"/>
    <property type="evidence" value="ECO:0007669"/>
    <property type="project" value="TreeGrafter"/>
</dbReference>
<reference evidence="2 3" key="1">
    <citation type="submission" date="2018-06" db="EMBL/GenBank/DDBJ databases">
        <title>Noncontiguous genome sequence of Ruminococcaceae bacterium ASD2818.</title>
        <authorList>
            <person name="Chaplin A.V."/>
            <person name="Sokolova S.R."/>
            <person name="Kochetkova T.O."/>
            <person name="Goltsov A.Y."/>
            <person name="Trofimov D.Y."/>
            <person name="Efimov B.A."/>
        </authorList>
    </citation>
    <scope>NUCLEOTIDE SEQUENCE [LARGE SCALE GENOMIC DNA]</scope>
    <source>
        <strain evidence="2 3">ASD2818</strain>
    </source>
</reference>
<dbReference type="Proteomes" id="UP000249377">
    <property type="component" value="Unassembled WGS sequence"/>
</dbReference>
<protein>
    <submittedName>
        <fullName evidence="2">GDSL family lipase</fullName>
    </submittedName>
</protein>
<dbReference type="Pfam" id="PF13472">
    <property type="entry name" value="Lipase_GDSL_2"/>
    <property type="match status" value="1"/>
</dbReference>
<dbReference type="InterPro" id="IPR051532">
    <property type="entry name" value="Ester_Hydrolysis_Enzymes"/>
</dbReference>
<dbReference type="RefSeq" id="WP_112333521.1">
    <property type="nucleotide sequence ID" value="NZ_QLYR01000011.1"/>
</dbReference>
<keyword evidence="3" id="KW-1185">Reference proteome</keyword>
<sequence>MKLEKNSVFLLQGDSITDFYRTEPPINAQWHLLGRGYPQYVEALLDSRYPERHIRVINRGVSGDTSKTLKARWQADTFEPRPDWVSILIGINDVWRQFDLPMEPELHVSPADYRRNLEELIETTLPKVKGLVLMAPFYMEPNRDDAMRRMTEQYAAIVRELAQKYQTVFVGLQAEFDRYFQFYNTNAMSWDRVHPNHVGAMIIARALLDAIGFDWNHVPGAED</sequence>
<comment type="caution">
    <text evidence="2">The sequence shown here is derived from an EMBL/GenBank/DDBJ whole genome shotgun (WGS) entry which is preliminary data.</text>
</comment>
<dbReference type="PANTHER" id="PTHR30383">
    <property type="entry name" value="THIOESTERASE 1/PROTEASE 1/LYSOPHOSPHOLIPASE L1"/>
    <property type="match status" value="1"/>
</dbReference>
<dbReference type="AlphaFoldDB" id="A0A328UAF0"/>